<sequence>MSDATAAPLDQLQPVTRELSPRALLTGALLGILLTPANVYAGLKIGWSFNMSIIALLVSYGLWHRLGRRLQQPGWTLHESNINQTVASAAASIVSGGLVAPIPAYTLLTGQQLPTLPLMGWVFAVSFLGIWVAWYLRPLLLADASLKFPEGLATLEALRQVYASGAEALARLRVLLGALALSAAVKLVDTFAWALPRAAPSPALERLTFSFDPSLLLLGFGGIIGLRVGLSLLLGTLLAWAGVAPWLLASGVADLPADASGPQYGFLVQWLLWPGVSLMVSATLASLAVRLITLPRGERQRRGWRRPRAWPLALLVVAALLVVTLQVRLFGIDPWLALIALPLALFLAAMAARVVGATGIPPIGAIGQLSQLTFGLAAPGQVNINLMGANTAGGAAGQSTDLMNDFKVGKAIGATPAKQVVAQCLGIALGAVTGVLTYQVLIPDPQALLLSAAWPAPAVAQWKAVAETLTQGLGALDGAMRLGIVLGALAGLLLGLAEALLPARRAHWLPSSAALGLAFILPASVSLMMTLGALLTALVRWRAPGVAERFALAAAAGLIAGESLAGVGAAFWQMFFS</sequence>
<gene>
    <name evidence="7" type="ORF">APT59_01455</name>
</gene>
<dbReference type="Proteomes" id="UP000064137">
    <property type="component" value="Chromosome"/>
</dbReference>
<feature type="transmembrane region" description="Helical" evidence="6">
    <location>
        <begin position="479"/>
        <end position="501"/>
    </location>
</feature>
<organism evidence="7 8">
    <name type="scientific">Pseudomonas oryzihabitans</name>
    <dbReference type="NCBI Taxonomy" id="47885"/>
    <lineage>
        <taxon>Bacteria</taxon>
        <taxon>Pseudomonadati</taxon>
        <taxon>Pseudomonadota</taxon>
        <taxon>Gammaproteobacteria</taxon>
        <taxon>Pseudomonadales</taxon>
        <taxon>Pseudomonadaceae</taxon>
        <taxon>Pseudomonas</taxon>
    </lineage>
</organism>
<feature type="transmembrane region" description="Helical" evidence="6">
    <location>
        <begin position="47"/>
        <end position="66"/>
    </location>
</feature>
<keyword evidence="2" id="KW-0813">Transport</keyword>
<dbReference type="PANTHER" id="PTHR31645:SF0">
    <property type="entry name" value="OLIGOPEPTIDE TRANSPORTER YGL114W-RELATED"/>
    <property type="match status" value="1"/>
</dbReference>
<dbReference type="EMBL" id="CP013987">
    <property type="protein sequence ID" value="ALZ82937.1"/>
    <property type="molecule type" value="Genomic_DNA"/>
</dbReference>
<keyword evidence="3 6" id="KW-0812">Transmembrane</keyword>
<evidence type="ECO:0000256" key="1">
    <source>
        <dbReference type="ARBA" id="ARBA00004141"/>
    </source>
</evidence>
<accession>A0A0U4XP75</accession>
<protein>
    <submittedName>
        <fullName evidence="7">Peptide transporter</fullName>
    </submittedName>
</protein>
<feature type="transmembrane region" description="Helical" evidence="6">
    <location>
        <begin position="309"/>
        <end position="329"/>
    </location>
</feature>
<evidence type="ECO:0000256" key="2">
    <source>
        <dbReference type="ARBA" id="ARBA00022448"/>
    </source>
</evidence>
<dbReference type="InterPro" id="IPR004813">
    <property type="entry name" value="OPT"/>
</dbReference>
<evidence type="ECO:0000256" key="3">
    <source>
        <dbReference type="ARBA" id="ARBA00022692"/>
    </source>
</evidence>
<dbReference type="PANTHER" id="PTHR31645">
    <property type="entry name" value="OLIGOPEPTIDE TRANSPORTER YGL114W-RELATED"/>
    <property type="match status" value="1"/>
</dbReference>
<comment type="subcellular location">
    <subcellularLocation>
        <location evidence="1">Membrane</location>
        <topology evidence="1">Multi-pass membrane protein</topology>
    </subcellularLocation>
</comment>
<evidence type="ECO:0000256" key="4">
    <source>
        <dbReference type="ARBA" id="ARBA00022989"/>
    </source>
</evidence>
<feature type="transmembrane region" description="Helical" evidence="6">
    <location>
        <begin position="115"/>
        <end position="136"/>
    </location>
</feature>
<feature type="transmembrane region" description="Helical" evidence="6">
    <location>
        <begin position="20"/>
        <end position="40"/>
    </location>
</feature>
<feature type="transmembrane region" description="Helical" evidence="6">
    <location>
        <begin position="215"/>
        <end position="248"/>
    </location>
</feature>
<feature type="transmembrane region" description="Helical" evidence="6">
    <location>
        <begin position="335"/>
        <end position="355"/>
    </location>
</feature>
<feature type="transmembrane region" description="Helical" evidence="6">
    <location>
        <begin position="513"/>
        <end position="538"/>
    </location>
</feature>
<feature type="transmembrane region" description="Helical" evidence="6">
    <location>
        <begin position="86"/>
        <end position="108"/>
    </location>
</feature>
<dbReference type="OrthoDB" id="9809340at2"/>
<proteinExistence type="predicted"/>
<feature type="transmembrane region" description="Helical" evidence="6">
    <location>
        <begin position="420"/>
        <end position="441"/>
    </location>
</feature>
<evidence type="ECO:0000313" key="7">
    <source>
        <dbReference type="EMBL" id="ALZ82937.1"/>
    </source>
</evidence>
<evidence type="ECO:0000313" key="8">
    <source>
        <dbReference type="Proteomes" id="UP000064137"/>
    </source>
</evidence>
<evidence type="ECO:0000256" key="6">
    <source>
        <dbReference type="SAM" id="Phobius"/>
    </source>
</evidence>
<feature type="transmembrane region" description="Helical" evidence="6">
    <location>
        <begin position="550"/>
        <end position="572"/>
    </location>
</feature>
<dbReference type="AlphaFoldDB" id="A0A0U4XP75"/>
<dbReference type="RefSeq" id="WP_059313232.1">
    <property type="nucleotide sequence ID" value="NZ_CP013987.1"/>
</dbReference>
<dbReference type="Pfam" id="PF03169">
    <property type="entry name" value="OPT"/>
    <property type="match status" value="1"/>
</dbReference>
<dbReference type="InterPro" id="IPR045035">
    <property type="entry name" value="YSL-like"/>
</dbReference>
<evidence type="ECO:0000256" key="5">
    <source>
        <dbReference type="ARBA" id="ARBA00023136"/>
    </source>
</evidence>
<reference evidence="7 8" key="1">
    <citation type="submission" date="2016-01" db="EMBL/GenBank/DDBJ databases">
        <title>Annotation of Pseudomonas oryzihabitans USDA-ARS-USMARC-56511.</title>
        <authorList>
            <person name="Harhay G.P."/>
            <person name="Harhay D.M."/>
            <person name="Smith T.P.L."/>
            <person name="Bono J.L."/>
            <person name="Heaton M.P."/>
            <person name="Clawson M.L."/>
            <person name="Chitko-Mckown C.G."/>
            <person name="Capik S.F."/>
            <person name="DeDonder K.D."/>
            <person name="Apley M.D."/>
            <person name="Lubbers B.V."/>
            <person name="White B.J."/>
            <person name="Larson R.L."/>
        </authorList>
    </citation>
    <scope>NUCLEOTIDE SEQUENCE [LARGE SCALE GENOMIC DNA]</scope>
    <source>
        <strain evidence="7 8">USDA-ARS-USMARC-56511</strain>
    </source>
</reference>
<feature type="transmembrane region" description="Helical" evidence="6">
    <location>
        <begin position="268"/>
        <end position="289"/>
    </location>
</feature>
<name>A0A0U4XP75_9PSED</name>
<keyword evidence="5 6" id="KW-0472">Membrane</keyword>
<dbReference type="KEGG" id="por:APT59_01455"/>
<feature type="transmembrane region" description="Helical" evidence="6">
    <location>
        <begin position="174"/>
        <end position="195"/>
    </location>
</feature>
<keyword evidence="4 6" id="KW-1133">Transmembrane helix</keyword>
<dbReference type="GO" id="GO:0016020">
    <property type="term" value="C:membrane"/>
    <property type="evidence" value="ECO:0007669"/>
    <property type="project" value="UniProtKB-SubCell"/>
</dbReference>
<dbReference type="GO" id="GO:0035673">
    <property type="term" value="F:oligopeptide transmembrane transporter activity"/>
    <property type="evidence" value="ECO:0007669"/>
    <property type="project" value="InterPro"/>
</dbReference>